<dbReference type="Proteomes" id="UP000694544">
    <property type="component" value="Unplaced"/>
</dbReference>
<accession>A0A8C6D6E2</accession>
<evidence type="ECO:0000313" key="2">
    <source>
        <dbReference type="Ensembl" id="ENSMMSP00000011777.1"/>
    </source>
</evidence>
<keyword evidence="3" id="KW-1185">Reference proteome</keyword>
<dbReference type="Ensembl" id="ENSMMST00000013000.1">
    <property type="protein sequence ID" value="ENSMMSP00000011777.1"/>
    <property type="gene ID" value="ENSMMSG00000008973.1"/>
</dbReference>
<feature type="compositionally biased region" description="Polar residues" evidence="1">
    <location>
        <begin position="47"/>
        <end position="58"/>
    </location>
</feature>
<feature type="region of interest" description="Disordered" evidence="1">
    <location>
        <begin position="94"/>
        <end position="129"/>
    </location>
</feature>
<gene>
    <name evidence="2" type="primary">SNX20</name>
</gene>
<dbReference type="AlphaFoldDB" id="A0A8C6D6E2"/>
<evidence type="ECO:0000313" key="3">
    <source>
        <dbReference type="Proteomes" id="UP000694544"/>
    </source>
</evidence>
<sequence length="129" mass="14159">MASHKHPGSPGWTGPISQEMADTTPKTSAPCPDLPCPGHEDHLDAQGSPSSNSSMTTRELQEYWRTQKCCWKHVKLLFEIASARIEERKVSKFVVGKPKPGGGTHSRSRNETGAPGLGRGCPHQRDMVW</sequence>
<proteinExistence type="predicted"/>
<organism evidence="2 3">
    <name type="scientific">Moschus moschiferus</name>
    <name type="common">Siberian musk deer</name>
    <name type="synonym">Moschus sibiricus</name>
    <dbReference type="NCBI Taxonomy" id="68415"/>
    <lineage>
        <taxon>Eukaryota</taxon>
        <taxon>Metazoa</taxon>
        <taxon>Chordata</taxon>
        <taxon>Craniata</taxon>
        <taxon>Vertebrata</taxon>
        <taxon>Euteleostomi</taxon>
        <taxon>Mammalia</taxon>
        <taxon>Eutheria</taxon>
        <taxon>Laurasiatheria</taxon>
        <taxon>Artiodactyla</taxon>
        <taxon>Ruminantia</taxon>
        <taxon>Pecora</taxon>
        <taxon>Moschidae</taxon>
        <taxon>Moschus</taxon>
    </lineage>
</organism>
<name>A0A8C6D6E2_MOSMO</name>
<evidence type="ECO:0000256" key="1">
    <source>
        <dbReference type="SAM" id="MobiDB-lite"/>
    </source>
</evidence>
<protein>
    <submittedName>
        <fullName evidence="2">Sorting nexin 20</fullName>
    </submittedName>
</protein>
<dbReference type="GeneTree" id="ENSGT00530000063759"/>
<reference evidence="2" key="2">
    <citation type="submission" date="2025-09" db="UniProtKB">
        <authorList>
            <consortium name="Ensembl"/>
        </authorList>
    </citation>
    <scope>IDENTIFICATION</scope>
</reference>
<feature type="region of interest" description="Disordered" evidence="1">
    <location>
        <begin position="1"/>
        <end position="59"/>
    </location>
</feature>
<reference evidence="2" key="1">
    <citation type="submission" date="2025-08" db="UniProtKB">
        <authorList>
            <consortium name="Ensembl"/>
        </authorList>
    </citation>
    <scope>IDENTIFICATION</scope>
</reference>